<dbReference type="InterPro" id="IPR006387">
    <property type="entry name" value="CPW_WPC_dom"/>
</dbReference>
<evidence type="ECO:0000313" key="4">
    <source>
        <dbReference type="Proteomes" id="UP000243200"/>
    </source>
</evidence>
<accession>A0A1C3KU48</accession>
<reference evidence="3 4" key="1">
    <citation type="submission" date="2016-06" db="EMBL/GenBank/DDBJ databases">
        <authorList>
            <consortium name="Pathogen Informatics"/>
        </authorList>
    </citation>
    <scope>NUCLEOTIDE SEQUENCE [LARGE SCALE GENOMIC DNA]</scope>
    <source>
        <strain evidence="3">PowCR01</strain>
    </source>
</reference>
<protein>
    <submittedName>
        <fullName evidence="3">CPW-WPC family protein, putative</fullName>
    </submittedName>
</protein>
<dbReference type="Pfam" id="PF09717">
    <property type="entry name" value="CPW_WPC"/>
    <property type="match status" value="1"/>
</dbReference>
<evidence type="ECO:0000313" key="3">
    <source>
        <dbReference type="EMBL" id="SBT77685.1"/>
    </source>
</evidence>
<gene>
    <name evidence="3" type="primary">PowCR01_110027400</name>
    <name evidence="3" type="ORF">POWCR01_110027400</name>
</gene>
<proteinExistence type="predicted"/>
<feature type="chain" id="PRO_5008678078" evidence="1">
    <location>
        <begin position="19"/>
        <end position="181"/>
    </location>
</feature>
<dbReference type="EMBL" id="LT594515">
    <property type="protein sequence ID" value="SBT77685.1"/>
    <property type="molecule type" value="Genomic_DNA"/>
</dbReference>
<keyword evidence="1" id="KW-0732">Signal</keyword>
<organism evidence="3 4">
    <name type="scientific">Plasmodium ovale</name>
    <name type="common">malaria parasite P. ovale</name>
    <dbReference type="NCBI Taxonomy" id="36330"/>
    <lineage>
        <taxon>Eukaryota</taxon>
        <taxon>Sar</taxon>
        <taxon>Alveolata</taxon>
        <taxon>Apicomplexa</taxon>
        <taxon>Aconoidasida</taxon>
        <taxon>Haemosporida</taxon>
        <taxon>Plasmodiidae</taxon>
        <taxon>Plasmodium</taxon>
        <taxon>Plasmodium (Plasmodium)</taxon>
    </lineage>
</organism>
<name>A0A1C3KU48_PLAOA</name>
<dbReference type="VEuPathDB" id="PlasmoDB:POWCR01_110027400"/>
<dbReference type="Proteomes" id="UP000243200">
    <property type="component" value="Chromosome 11"/>
</dbReference>
<evidence type="ECO:0000256" key="1">
    <source>
        <dbReference type="SAM" id="SignalP"/>
    </source>
</evidence>
<feature type="signal peptide" evidence="1">
    <location>
        <begin position="1"/>
        <end position="18"/>
    </location>
</feature>
<dbReference type="SMART" id="SM01099">
    <property type="entry name" value="CPW_WPC"/>
    <property type="match status" value="1"/>
</dbReference>
<dbReference type="NCBIfam" id="TIGR01492">
    <property type="entry name" value="CPW_WPC"/>
    <property type="match status" value="1"/>
</dbReference>
<dbReference type="OrthoDB" id="380440at2759"/>
<dbReference type="AlphaFoldDB" id="A0A1C3KU48"/>
<evidence type="ECO:0000259" key="2">
    <source>
        <dbReference type="SMART" id="SM01099"/>
    </source>
</evidence>
<sequence>MGYLFAFFFFLLFRLSDCMLPWTKKRKAVNQMAIIKDMSNEIKNKSQLLPTPKDIANRIHKLDSEVIEKLNEDIIQEENFAKHKPHICQEPSYERDYSYLCPEDWVKNSNDQCCRGIDYDGHCESLKYFQYYSDEEKREFELNCCVVWPKLKNVPRKNPKGETLRGSINAYNGIIVKPKNA</sequence>
<dbReference type="VEuPathDB" id="PlasmoDB:PocGH01_11033000"/>
<feature type="domain" description="CPW-WPC" evidence="2">
    <location>
        <begin position="94"/>
        <end position="152"/>
    </location>
</feature>